<dbReference type="InterPro" id="IPR036188">
    <property type="entry name" value="FAD/NAD-bd_sf"/>
</dbReference>
<accession>G1XE70</accession>
<dbReference type="EMBL" id="ADOT01000140">
    <property type="protein sequence ID" value="EGX48476.1"/>
    <property type="molecule type" value="Genomic_DNA"/>
</dbReference>
<dbReference type="InParanoid" id="G1XE70"/>
<dbReference type="PANTHER" id="PTHR42784">
    <property type="entry name" value="PYRANOSE 2-OXIDASE"/>
    <property type="match status" value="1"/>
</dbReference>
<comment type="similarity">
    <text evidence="2">Belongs to the GMC oxidoreductase family.</text>
</comment>
<dbReference type="InterPro" id="IPR051473">
    <property type="entry name" value="P2Ox-like"/>
</dbReference>
<dbReference type="PANTHER" id="PTHR42784:SF1">
    <property type="entry name" value="PYRANOSE 2-OXIDASE"/>
    <property type="match status" value="1"/>
</dbReference>
<evidence type="ECO:0000256" key="6">
    <source>
        <dbReference type="SAM" id="Coils"/>
    </source>
</evidence>
<dbReference type="HOGENOM" id="CLU_338875_0_0_1"/>
<dbReference type="OrthoDB" id="167809at2759"/>
<evidence type="ECO:0000256" key="1">
    <source>
        <dbReference type="ARBA" id="ARBA00001974"/>
    </source>
</evidence>
<feature type="domain" description="Glucose-methanol-choline oxidoreductase C-terminal" evidence="7">
    <location>
        <begin position="725"/>
        <end position="795"/>
    </location>
</feature>
<protein>
    <recommendedName>
        <fullName evidence="7">Glucose-methanol-choline oxidoreductase C-terminal domain-containing protein</fullName>
    </recommendedName>
</protein>
<name>G1XE70_ARTOA</name>
<dbReference type="SUPFAM" id="SSF51905">
    <property type="entry name" value="FAD/NAD(P)-binding domain"/>
    <property type="match status" value="1"/>
</dbReference>
<dbReference type="Proteomes" id="UP000008784">
    <property type="component" value="Unassembled WGS sequence"/>
</dbReference>
<dbReference type="Pfam" id="PF05199">
    <property type="entry name" value="GMC_oxred_C"/>
    <property type="match status" value="1"/>
</dbReference>
<comment type="cofactor">
    <cofactor evidence="1">
        <name>FAD</name>
        <dbReference type="ChEBI" id="CHEBI:57692"/>
    </cofactor>
</comment>
<keyword evidence="6" id="KW-0175">Coiled coil</keyword>
<dbReference type="RefSeq" id="XP_011122782.1">
    <property type="nucleotide sequence ID" value="XM_011124480.1"/>
</dbReference>
<dbReference type="InterPro" id="IPR007867">
    <property type="entry name" value="GMC_OxRtase_C"/>
</dbReference>
<evidence type="ECO:0000313" key="8">
    <source>
        <dbReference type="EMBL" id="EGX48476.1"/>
    </source>
</evidence>
<evidence type="ECO:0000256" key="2">
    <source>
        <dbReference type="ARBA" id="ARBA00010790"/>
    </source>
</evidence>
<dbReference type="AlphaFoldDB" id="G1XE70"/>
<evidence type="ECO:0000256" key="4">
    <source>
        <dbReference type="ARBA" id="ARBA00022827"/>
    </source>
</evidence>
<feature type="coiled-coil region" evidence="6">
    <location>
        <begin position="795"/>
        <end position="826"/>
    </location>
</feature>
<evidence type="ECO:0000256" key="3">
    <source>
        <dbReference type="ARBA" id="ARBA00022630"/>
    </source>
</evidence>
<reference evidence="8 9" key="1">
    <citation type="journal article" date="2011" name="PLoS Pathog.">
        <title>Genomic and proteomic analyses of the fungus Arthrobotrys oligospora provide insights into nematode-trap formation.</title>
        <authorList>
            <person name="Yang J."/>
            <person name="Wang L."/>
            <person name="Ji X."/>
            <person name="Feng Y."/>
            <person name="Li X."/>
            <person name="Zou C."/>
            <person name="Xu J."/>
            <person name="Ren Y."/>
            <person name="Mi Q."/>
            <person name="Wu J."/>
            <person name="Liu S."/>
            <person name="Liu Y."/>
            <person name="Huang X."/>
            <person name="Wang H."/>
            <person name="Niu X."/>
            <person name="Li J."/>
            <person name="Liang L."/>
            <person name="Luo Y."/>
            <person name="Ji K."/>
            <person name="Zhou W."/>
            <person name="Yu Z."/>
            <person name="Li G."/>
            <person name="Liu Y."/>
            <person name="Li L."/>
            <person name="Qiao M."/>
            <person name="Feng L."/>
            <person name="Zhang K.-Q."/>
        </authorList>
    </citation>
    <scope>NUCLEOTIDE SEQUENCE [LARGE SCALE GENOMIC DNA]</scope>
    <source>
        <strain evidence="9">ATCC 24927 / CBS 115.81 / DSM 1491</strain>
    </source>
</reference>
<comment type="caution">
    <text evidence="8">The sequence shown here is derived from an EMBL/GenBank/DDBJ whole genome shotgun (WGS) entry which is preliminary data.</text>
</comment>
<evidence type="ECO:0000313" key="9">
    <source>
        <dbReference type="Proteomes" id="UP000008784"/>
    </source>
</evidence>
<dbReference type="GO" id="GO:0016614">
    <property type="term" value="F:oxidoreductase activity, acting on CH-OH group of donors"/>
    <property type="evidence" value="ECO:0007669"/>
    <property type="project" value="InterPro"/>
</dbReference>
<keyword evidence="3" id="KW-0285">Flavoprotein</keyword>
<sequence length="839" mass="93244">MNNAFTTNINDVEERCAAGYYDYIIIGSGMGGGTLARCLIGGDSGKEHTESPRVLVIERGSLQFSTHCMNTPTPGWYRKEGPSMSTDVVFQSIKSPIKTVTSNSVPYVGGPVHCLGGRSNVWGMYAPPLDAISIQRYLGDDIKRYLFDEDGYKRAYKILSNGGSLEAPYPISPGLVHIMGERVDRILEAFNSIYQWPQNTGDPYWLGRFTLCPMGTEFFPEHPQKSLYQAALGGYSAVTWMLERCYDSSQALTILLNTQVMTVNYEGEQITSFTVLDPERKYDQLRTIPTGGATVVLSCGTIDTAALALRSRLNKIPDGLSKLSPKLGWSPNEIGVGLTDHDIWGVRFDLGRRADAVTNALHGQALRIQAWATLFPDDERRDIPYLIDPQPLSESGHRDREHLRLELPQASANPSDRAAQCLINITINATSFLGSSLYHESSKVYLDENQNIISEKAFNQNYDESRKSSLQVVFEFDSQLQDDNKVLNLPRSAPTIEIPSREDKRPYLASMRRFAFKAALLCGQPTLLTHTSECLCEHCCGSSPELKTLRDELRRHDILTAASKGAPLVPDTLDPQEKVEQNSSINYRKPEPETVTPYQPEFEDLKAHTHNKRYESDLPSGPEECYLCKNDYKCVSNSIDGFNSSNSEPMLAWARLDTEIKSRGINVERAPFGVVAHEVGTMRMETPIHTRVELGTAKIIGEDLLGSRKAATEAVGTTITAPEEAASNLRAEEENSFHPTPCNCAATGSGGSRGLYGVVNDNLRFKGLNNLYVCDLSVFPWSPAANPSLTLVALAQRLADRLECLRKDKNKAKEKEERIIQHIQEQIRGMNISKDWLVV</sequence>
<evidence type="ECO:0000256" key="5">
    <source>
        <dbReference type="ARBA" id="ARBA00023002"/>
    </source>
</evidence>
<evidence type="ECO:0000259" key="7">
    <source>
        <dbReference type="Pfam" id="PF05199"/>
    </source>
</evidence>
<keyword evidence="5" id="KW-0560">Oxidoreductase</keyword>
<keyword evidence="9" id="KW-1185">Reference proteome</keyword>
<keyword evidence="4" id="KW-0274">FAD</keyword>
<proteinExistence type="inferred from homology"/>
<dbReference type="STRING" id="756982.G1XE70"/>
<organism evidence="8 9">
    <name type="scientific">Arthrobotrys oligospora (strain ATCC 24927 / CBS 115.81 / DSM 1491)</name>
    <name type="common">Nematode-trapping fungus</name>
    <name type="synonym">Didymozoophaga oligospora</name>
    <dbReference type="NCBI Taxonomy" id="756982"/>
    <lineage>
        <taxon>Eukaryota</taxon>
        <taxon>Fungi</taxon>
        <taxon>Dikarya</taxon>
        <taxon>Ascomycota</taxon>
        <taxon>Pezizomycotina</taxon>
        <taxon>Orbiliomycetes</taxon>
        <taxon>Orbiliales</taxon>
        <taxon>Orbiliaceae</taxon>
        <taxon>Orbilia</taxon>
        <taxon>Orbilia oligospora</taxon>
    </lineage>
</organism>
<gene>
    <name evidence="8" type="ORF">AOL_s00080g105</name>
</gene>
<dbReference type="GeneID" id="22893670"/>
<dbReference type="eggNOG" id="ENOG502S52J">
    <property type="taxonomic scope" value="Eukaryota"/>
</dbReference>
<dbReference type="Gene3D" id="3.50.50.60">
    <property type="entry name" value="FAD/NAD(P)-binding domain"/>
    <property type="match status" value="2"/>
</dbReference>